<reference evidence="2" key="1">
    <citation type="submission" date="2014-10" db="EMBL/GenBank/DDBJ databases">
        <authorList>
            <person name="King R."/>
        </authorList>
    </citation>
    <scope>NUCLEOTIDE SEQUENCE [LARGE SCALE GENOMIC DNA]</scope>
    <source>
        <strain evidence="2">A3/5</strain>
    </source>
</reference>
<evidence type="ECO:0000313" key="2">
    <source>
        <dbReference type="Proteomes" id="UP000245910"/>
    </source>
</evidence>
<dbReference type="EMBL" id="LN649230">
    <property type="protein sequence ID" value="CEI62946.1"/>
    <property type="molecule type" value="Genomic_DNA"/>
</dbReference>
<dbReference type="Proteomes" id="UP000245910">
    <property type="component" value="Chromosome II"/>
</dbReference>
<evidence type="ECO:0000313" key="1">
    <source>
        <dbReference type="EMBL" id="CEI62946.1"/>
    </source>
</evidence>
<name>A0A2L2TIU1_9HYPO</name>
<accession>A0A2L2TIU1</accession>
<keyword evidence="2" id="KW-1185">Reference proteome</keyword>
<dbReference type="AlphaFoldDB" id="A0A2L2TIU1"/>
<protein>
    <submittedName>
        <fullName evidence="1">Uncharacterized protein</fullName>
    </submittedName>
</protein>
<organism evidence="1 2">
    <name type="scientific">Fusarium venenatum</name>
    <dbReference type="NCBI Taxonomy" id="56646"/>
    <lineage>
        <taxon>Eukaryota</taxon>
        <taxon>Fungi</taxon>
        <taxon>Dikarya</taxon>
        <taxon>Ascomycota</taxon>
        <taxon>Pezizomycotina</taxon>
        <taxon>Sordariomycetes</taxon>
        <taxon>Hypocreomycetidae</taxon>
        <taxon>Hypocreales</taxon>
        <taxon>Nectriaceae</taxon>
        <taxon>Fusarium</taxon>
    </lineage>
</organism>
<proteinExistence type="predicted"/>
<sequence length="97" mass="11454">MSIITSSRHRHRQRVSRSSGFSLYWSLASRSVCSLRFHLQSLFADAKVFKRLRRKFHEIHLSGLSSDSKTAGIERNIALIIRDCRLKRRILTEWRLD</sequence>